<dbReference type="InterPro" id="IPR035979">
    <property type="entry name" value="RBD_domain_sf"/>
</dbReference>
<gene>
    <name evidence="5" type="ORF">Taro_034980</name>
</gene>
<feature type="domain" description="RRM" evidence="4">
    <location>
        <begin position="118"/>
        <end position="196"/>
    </location>
</feature>
<dbReference type="InterPro" id="IPR012677">
    <property type="entry name" value="Nucleotide-bd_a/b_plait_sf"/>
</dbReference>
<evidence type="ECO:0000313" key="5">
    <source>
        <dbReference type="EMBL" id="MQM02217.1"/>
    </source>
</evidence>
<dbReference type="PROSITE" id="PS50102">
    <property type="entry name" value="RRM"/>
    <property type="match status" value="2"/>
</dbReference>
<accession>A0A843W4F9</accession>
<dbReference type="InterPro" id="IPR050502">
    <property type="entry name" value="Euk_RNA-bind_prot"/>
</dbReference>
<dbReference type="InterPro" id="IPR000504">
    <property type="entry name" value="RRM_dom"/>
</dbReference>
<proteinExistence type="predicted"/>
<dbReference type="OrthoDB" id="439808at2759"/>
<feature type="domain" description="RRM" evidence="4">
    <location>
        <begin position="221"/>
        <end position="300"/>
    </location>
</feature>
<evidence type="ECO:0000259" key="4">
    <source>
        <dbReference type="PROSITE" id="PS50102"/>
    </source>
</evidence>
<dbReference type="EMBL" id="NMUH01002817">
    <property type="protein sequence ID" value="MQM02217.1"/>
    <property type="molecule type" value="Genomic_DNA"/>
</dbReference>
<dbReference type="Gene3D" id="3.30.70.330">
    <property type="match status" value="2"/>
</dbReference>
<dbReference type="Pfam" id="PF00076">
    <property type="entry name" value="RRM_1"/>
    <property type="match status" value="2"/>
</dbReference>
<feature type="region of interest" description="Disordered" evidence="3">
    <location>
        <begin position="87"/>
        <end position="110"/>
    </location>
</feature>
<dbReference type="GO" id="GO:0009535">
    <property type="term" value="C:chloroplast thylakoid membrane"/>
    <property type="evidence" value="ECO:0007669"/>
    <property type="project" value="TreeGrafter"/>
</dbReference>
<protein>
    <recommendedName>
        <fullName evidence="4">RRM domain-containing protein</fullName>
    </recommendedName>
</protein>
<dbReference type="Proteomes" id="UP000652761">
    <property type="component" value="Unassembled WGS sequence"/>
</dbReference>
<sequence>MAAPSASPPAAAPTKLSLHRTPGALASPSSLRFASPLPPPFLSPAVSISSPHSQSPLFALVLGSRQRRASKVLSVLEVNQAAAVAKEEEVEGRAAESGEERQPAGAGAAAARARGRPYELYVCNMPRSCDISDLLDIFSPYGTVQSVEVSRNPQTGDSRGCGFVTMSSILEAKGAMAALDGSELGGREMRVKFSADMVSGRNSVATLSTDSRKVIFYEGPHKVYVGNLSWFIQPEDLREYFSQFGTVVSVKLFRDKKSGKTRVYGFLSFSNVEEAKAAVSSTGKEFHGRPLLVREVVGRE</sequence>
<dbReference type="GO" id="GO:0003729">
    <property type="term" value="F:mRNA binding"/>
    <property type="evidence" value="ECO:0007669"/>
    <property type="project" value="TreeGrafter"/>
</dbReference>
<dbReference type="PANTHER" id="PTHR48025">
    <property type="entry name" value="OS02G0815200 PROTEIN"/>
    <property type="match status" value="1"/>
</dbReference>
<evidence type="ECO:0000256" key="2">
    <source>
        <dbReference type="PROSITE-ProRule" id="PRU00176"/>
    </source>
</evidence>
<feature type="region of interest" description="Disordered" evidence="3">
    <location>
        <begin position="1"/>
        <end position="31"/>
    </location>
</feature>
<comment type="caution">
    <text evidence="5">The sequence shown here is derived from an EMBL/GenBank/DDBJ whole genome shotgun (WGS) entry which is preliminary data.</text>
</comment>
<dbReference type="SMART" id="SM00360">
    <property type="entry name" value="RRM"/>
    <property type="match status" value="2"/>
</dbReference>
<reference evidence="5" key="1">
    <citation type="submission" date="2017-07" db="EMBL/GenBank/DDBJ databases">
        <title>Taro Niue Genome Assembly and Annotation.</title>
        <authorList>
            <person name="Atibalentja N."/>
            <person name="Keating K."/>
            <person name="Fields C.J."/>
        </authorList>
    </citation>
    <scope>NUCLEOTIDE SEQUENCE</scope>
    <source>
        <strain evidence="5">Niue_2</strain>
        <tissue evidence="5">Leaf</tissue>
    </source>
</reference>
<dbReference type="SUPFAM" id="SSF54928">
    <property type="entry name" value="RNA-binding domain, RBD"/>
    <property type="match status" value="2"/>
</dbReference>
<dbReference type="PANTHER" id="PTHR48025:SF7">
    <property type="entry name" value="RNA-BINDING (RRM_RBD_RNP MOTIFS) FAMILY PROTEIN"/>
    <property type="match status" value="1"/>
</dbReference>
<name>A0A843W4F9_COLES</name>
<keyword evidence="1 2" id="KW-0694">RNA-binding</keyword>
<dbReference type="GO" id="GO:1901259">
    <property type="term" value="P:chloroplast rRNA processing"/>
    <property type="evidence" value="ECO:0007669"/>
    <property type="project" value="TreeGrafter"/>
</dbReference>
<evidence type="ECO:0000256" key="1">
    <source>
        <dbReference type="ARBA" id="ARBA00022884"/>
    </source>
</evidence>
<evidence type="ECO:0000313" key="6">
    <source>
        <dbReference type="Proteomes" id="UP000652761"/>
    </source>
</evidence>
<keyword evidence="6" id="KW-1185">Reference proteome</keyword>
<dbReference type="AlphaFoldDB" id="A0A843W4F9"/>
<organism evidence="5 6">
    <name type="scientific">Colocasia esculenta</name>
    <name type="common">Wild taro</name>
    <name type="synonym">Arum esculentum</name>
    <dbReference type="NCBI Taxonomy" id="4460"/>
    <lineage>
        <taxon>Eukaryota</taxon>
        <taxon>Viridiplantae</taxon>
        <taxon>Streptophyta</taxon>
        <taxon>Embryophyta</taxon>
        <taxon>Tracheophyta</taxon>
        <taxon>Spermatophyta</taxon>
        <taxon>Magnoliopsida</taxon>
        <taxon>Liliopsida</taxon>
        <taxon>Araceae</taxon>
        <taxon>Aroideae</taxon>
        <taxon>Colocasieae</taxon>
        <taxon>Colocasia</taxon>
    </lineage>
</organism>
<feature type="compositionally biased region" description="Basic and acidic residues" evidence="3">
    <location>
        <begin position="87"/>
        <end position="102"/>
    </location>
</feature>
<evidence type="ECO:0000256" key="3">
    <source>
        <dbReference type="SAM" id="MobiDB-lite"/>
    </source>
</evidence>
<feature type="compositionally biased region" description="Pro residues" evidence="3">
    <location>
        <begin position="1"/>
        <end position="11"/>
    </location>
</feature>